<protein>
    <recommendedName>
        <fullName evidence="2">Cell division protein ZapA</fullName>
    </recommendedName>
    <alternativeName>
        <fullName evidence="9">Z ring-associated protein ZapA</fullName>
    </alternativeName>
</protein>
<dbReference type="NCBIfam" id="NF010724">
    <property type="entry name" value="PRK14126.1"/>
    <property type="match status" value="1"/>
</dbReference>
<evidence type="ECO:0000313" key="11">
    <source>
        <dbReference type="Proteomes" id="UP001164726"/>
    </source>
</evidence>
<accession>A0A9E8LXZ5</accession>
<dbReference type="EMBL" id="CP106877">
    <property type="protein sequence ID" value="WAA11631.1"/>
    <property type="molecule type" value="Genomic_DNA"/>
</dbReference>
<evidence type="ECO:0000256" key="2">
    <source>
        <dbReference type="ARBA" id="ARBA00015195"/>
    </source>
</evidence>
<evidence type="ECO:0000256" key="5">
    <source>
        <dbReference type="ARBA" id="ARBA00023210"/>
    </source>
</evidence>
<dbReference type="Gene3D" id="6.10.250.790">
    <property type="match status" value="1"/>
</dbReference>
<dbReference type="GO" id="GO:0043093">
    <property type="term" value="P:FtsZ-dependent cytokinesis"/>
    <property type="evidence" value="ECO:0007669"/>
    <property type="project" value="TreeGrafter"/>
</dbReference>
<keyword evidence="3" id="KW-0963">Cytoplasm</keyword>
<evidence type="ECO:0000256" key="4">
    <source>
        <dbReference type="ARBA" id="ARBA00022618"/>
    </source>
</evidence>
<gene>
    <name evidence="10" type="primary">zapA</name>
    <name evidence="10" type="ORF">OE105_08340</name>
</gene>
<dbReference type="Proteomes" id="UP001164726">
    <property type="component" value="Chromosome"/>
</dbReference>
<keyword evidence="6" id="KW-0131">Cell cycle</keyword>
<dbReference type="GO" id="GO:0032153">
    <property type="term" value="C:cell division site"/>
    <property type="evidence" value="ECO:0007669"/>
    <property type="project" value="TreeGrafter"/>
</dbReference>
<dbReference type="PANTHER" id="PTHR34981">
    <property type="entry name" value="CELL DIVISION PROTEIN ZAPA"/>
    <property type="match status" value="1"/>
</dbReference>
<dbReference type="GO" id="GO:0000921">
    <property type="term" value="P:septin ring assembly"/>
    <property type="evidence" value="ECO:0007669"/>
    <property type="project" value="TreeGrafter"/>
</dbReference>
<evidence type="ECO:0000256" key="9">
    <source>
        <dbReference type="ARBA" id="ARBA00033158"/>
    </source>
</evidence>
<dbReference type="Pfam" id="PF05164">
    <property type="entry name" value="ZapA"/>
    <property type="match status" value="1"/>
</dbReference>
<keyword evidence="4 10" id="KW-0132">Cell division</keyword>
<reference evidence="10" key="1">
    <citation type="submission" date="2022-09" db="EMBL/GenBank/DDBJ databases">
        <title>Complete Genomes of Fervidibacillus albus and Fervidibacillus halotolerans isolated from tidal flat sediments.</title>
        <authorList>
            <person name="Kwon K.K."/>
            <person name="Yang S.-H."/>
            <person name="Park M.J."/>
            <person name="Oh H.-M."/>
        </authorList>
    </citation>
    <scope>NUCLEOTIDE SEQUENCE</scope>
    <source>
        <strain evidence="10">MEBiC13594</strain>
    </source>
</reference>
<keyword evidence="5" id="KW-0717">Septation</keyword>
<proteinExistence type="predicted"/>
<organism evidence="10 11">
    <name type="scientific">Fervidibacillus halotolerans</name>
    <dbReference type="NCBI Taxonomy" id="2980027"/>
    <lineage>
        <taxon>Bacteria</taxon>
        <taxon>Bacillati</taxon>
        <taxon>Bacillota</taxon>
        <taxon>Bacilli</taxon>
        <taxon>Bacillales</taxon>
        <taxon>Bacillaceae</taxon>
        <taxon>Fervidibacillus</taxon>
    </lineage>
</organism>
<comment type="function">
    <text evidence="7">Activator of cell division through the inhibition of FtsZ GTPase activity, therefore promoting FtsZ assembly into bundles of protofilaments necessary for the formation of the division Z ring. It is recruited early at mid-cell but it is not essential for cell division.</text>
</comment>
<name>A0A9E8LXZ5_9BACI</name>
<dbReference type="KEGG" id="fhl:OE105_08340"/>
<evidence type="ECO:0000256" key="7">
    <source>
        <dbReference type="ARBA" id="ARBA00024910"/>
    </source>
</evidence>
<evidence type="ECO:0000256" key="3">
    <source>
        <dbReference type="ARBA" id="ARBA00022490"/>
    </source>
</evidence>
<evidence type="ECO:0000256" key="6">
    <source>
        <dbReference type="ARBA" id="ARBA00023306"/>
    </source>
</evidence>
<dbReference type="InterPro" id="IPR053712">
    <property type="entry name" value="Bac_CellDiv_Activator"/>
</dbReference>
<evidence type="ECO:0000313" key="10">
    <source>
        <dbReference type="EMBL" id="WAA11631.1"/>
    </source>
</evidence>
<dbReference type="GO" id="GO:0005829">
    <property type="term" value="C:cytosol"/>
    <property type="evidence" value="ECO:0007669"/>
    <property type="project" value="TreeGrafter"/>
</dbReference>
<comment type="subunit">
    <text evidence="8">Homodimer. Interacts with FtsZ.</text>
</comment>
<dbReference type="PANTHER" id="PTHR34981:SF1">
    <property type="entry name" value="CELL DIVISION PROTEIN ZAPA"/>
    <property type="match status" value="1"/>
</dbReference>
<dbReference type="InterPro" id="IPR007838">
    <property type="entry name" value="Cell_div_ZapA-like"/>
</dbReference>
<comment type="subcellular location">
    <subcellularLocation>
        <location evidence="1">Cytoplasm</location>
    </subcellularLocation>
</comment>
<dbReference type="AlphaFoldDB" id="A0A9E8LXZ5"/>
<dbReference type="InterPro" id="IPR036192">
    <property type="entry name" value="Cell_div_ZapA-like_sf"/>
</dbReference>
<dbReference type="GO" id="GO:0030428">
    <property type="term" value="C:cell septum"/>
    <property type="evidence" value="ECO:0007669"/>
    <property type="project" value="TreeGrafter"/>
</dbReference>
<dbReference type="SUPFAM" id="SSF102829">
    <property type="entry name" value="Cell division protein ZapA-like"/>
    <property type="match status" value="1"/>
</dbReference>
<evidence type="ECO:0000256" key="1">
    <source>
        <dbReference type="ARBA" id="ARBA00004496"/>
    </source>
</evidence>
<evidence type="ECO:0000256" key="8">
    <source>
        <dbReference type="ARBA" id="ARBA00026068"/>
    </source>
</evidence>
<keyword evidence="11" id="KW-1185">Reference proteome</keyword>
<sequence>MEAIDLSDEKKNRITVEIYGQKYVIVGTESPNHIRAVAMTVDEKMKEISNRNPFLDTSKVAVLTAVNAVNEYMKLKMEFEKLQEQLEEKER</sequence>
<dbReference type="GO" id="GO:0000917">
    <property type="term" value="P:division septum assembly"/>
    <property type="evidence" value="ECO:0007669"/>
    <property type="project" value="UniProtKB-KW"/>
</dbReference>